<keyword evidence="1" id="KW-1133">Transmembrane helix</keyword>
<protein>
    <submittedName>
        <fullName evidence="2">Uncharacterized protein</fullName>
    </submittedName>
</protein>
<name>A0A5B8YIY1_9FLAO</name>
<reference evidence="2 3" key="1">
    <citation type="submission" date="2019-08" db="EMBL/GenBank/DDBJ databases">
        <title>Antarcticibacterium arcticum sp. nov., a bacterium isolated from marine sediment of the Canadian Beaufort Sea.</title>
        <authorList>
            <person name="Lee Y.M."/>
            <person name="Baek K."/>
            <person name="Lee D.-H."/>
            <person name="Shin S.C."/>
            <person name="Jin Y.K."/>
            <person name="Park Y."/>
        </authorList>
    </citation>
    <scope>NUCLEOTIDE SEQUENCE [LARGE SCALE GENOMIC DNA]</scope>
    <source>
        <strain evidence="2 3">PAMC 28998</strain>
    </source>
</reference>
<sequence>MAFKRIVRDKAFWKSVIIMGLAFAIIYQFISMLFDYGGLDFSAFYEDKLAGAQWVKFVIGTLVAAFLYGFIITYGQFVSRIKKEKRERQN</sequence>
<keyword evidence="1" id="KW-0812">Transmembrane</keyword>
<keyword evidence="1" id="KW-0472">Membrane</keyword>
<dbReference type="KEGG" id="anp:FK178_09260"/>
<accession>A0A5B8YIY1</accession>
<feature type="transmembrane region" description="Helical" evidence="1">
    <location>
        <begin position="12"/>
        <end position="34"/>
    </location>
</feature>
<dbReference type="Proteomes" id="UP000321954">
    <property type="component" value="Chromosome"/>
</dbReference>
<organism evidence="2 3">
    <name type="scientific">Antarcticibacterium arcticum</name>
    <dbReference type="NCBI Taxonomy" id="2585771"/>
    <lineage>
        <taxon>Bacteria</taxon>
        <taxon>Pseudomonadati</taxon>
        <taxon>Bacteroidota</taxon>
        <taxon>Flavobacteriia</taxon>
        <taxon>Flavobacteriales</taxon>
        <taxon>Flavobacteriaceae</taxon>
        <taxon>Antarcticibacterium</taxon>
    </lineage>
</organism>
<dbReference type="OrthoDB" id="1450420at2"/>
<dbReference type="RefSeq" id="WP_146833937.1">
    <property type="nucleotide sequence ID" value="NZ_CP042476.1"/>
</dbReference>
<dbReference type="AlphaFoldDB" id="A0A5B8YIY1"/>
<feature type="transmembrane region" description="Helical" evidence="1">
    <location>
        <begin position="54"/>
        <end position="78"/>
    </location>
</feature>
<evidence type="ECO:0000313" key="2">
    <source>
        <dbReference type="EMBL" id="QED37900.1"/>
    </source>
</evidence>
<keyword evidence="3" id="KW-1185">Reference proteome</keyword>
<evidence type="ECO:0000256" key="1">
    <source>
        <dbReference type="SAM" id="Phobius"/>
    </source>
</evidence>
<proteinExistence type="predicted"/>
<dbReference type="EMBL" id="CP042476">
    <property type="protein sequence ID" value="QED37900.1"/>
    <property type="molecule type" value="Genomic_DNA"/>
</dbReference>
<gene>
    <name evidence="2" type="ORF">FK178_09260</name>
</gene>
<evidence type="ECO:0000313" key="3">
    <source>
        <dbReference type="Proteomes" id="UP000321954"/>
    </source>
</evidence>